<dbReference type="AlphaFoldDB" id="A0A0F5LFJ2"/>
<dbReference type="RefSeq" id="WP_152662444.1">
    <property type="nucleotide sequence ID" value="NZ_LAJG01000005.1"/>
</dbReference>
<accession>A0A0F5LFJ2</accession>
<dbReference type="STRING" id="361041.VW35_02490"/>
<dbReference type="PATRIC" id="fig|361041.3.peg.3886"/>
<dbReference type="EMBL" id="LAJG01000005">
    <property type="protein sequence ID" value="KKB81055.1"/>
    <property type="molecule type" value="Genomic_DNA"/>
</dbReference>
<proteinExistence type="predicted"/>
<organism evidence="1 2">
    <name type="scientific">Devosia soli</name>
    <dbReference type="NCBI Taxonomy" id="361041"/>
    <lineage>
        <taxon>Bacteria</taxon>
        <taxon>Pseudomonadati</taxon>
        <taxon>Pseudomonadota</taxon>
        <taxon>Alphaproteobacteria</taxon>
        <taxon>Hyphomicrobiales</taxon>
        <taxon>Devosiaceae</taxon>
        <taxon>Devosia</taxon>
    </lineage>
</organism>
<reference evidence="1 2" key="1">
    <citation type="submission" date="2015-03" db="EMBL/GenBank/DDBJ databases">
        <authorList>
            <person name="Hassan Y.I."/>
            <person name="Lepp D."/>
            <person name="Zhou T."/>
        </authorList>
    </citation>
    <scope>NUCLEOTIDE SEQUENCE [LARGE SCALE GENOMIC DNA]</scope>
    <source>
        <strain evidence="1 2">GH2-10</strain>
    </source>
</reference>
<keyword evidence="2" id="KW-1185">Reference proteome</keyword>
<name>A0A0F5LFJ2_9HYPH</name>
<evidence type="ECO:0000313" key="2">
    <source>
        <dbReference type="Proteomes" id="UP000033514"/>
    </source>
</evidence>
<comment type="caution">
    <text evidence="1">The sequence shown here is derived from an EMBL/GenBank/DDBJ whole genome shotgun (WGS) entry which is preliminary data.</text>
</comment>
<evidence type="ECO:0000313" key="1">
    <source>
        <dbReference type="EMBL" id="KKB81055.1"/>
    </source>
</evidence>
<gene>
    <name evidence="1" type="ORF">VW35_02490</name>
</gene>
<protein>
    <submittedName>
        <fullName evidence="1">Uncharacterized protein</fullName>
    </submittedName>
</protein>
<sequence length="79" mass="8828">MRLTQRQLEILRYNETLSVSTITQNVWGHIGNSAVKVNRKTFDALIKAGMYLPHAQSQLTVVYSRTIAGRAALSQGEKP</sequence>
<dbReference type="Proteomes" id="UP000033514">
    <property type="component" value="Unassembled WGS sequence"/>
</dbReference>